<dbReference type="PANTHER" id="PTHR48051:SF54">
    <property type="entry name" value="LEUCINE-RICH REPEAT-CONTAINING PROTEIN"/>
    <property type="match status" value="1"/>
</dbReference>
<evidence type="ECO:0000256" key="1">
    <source>
        <dbReference type="ARBA" id="ARBA00022614"/>
    </source>
</evidence>
<feature type="compositionally biased region" description="Polar residues" evidence="3">
    <location>
        <begin position="343"/>
        <end position="356"/>
    </location>
</feature>
<dbReference type="GO" id="GO:0005737">
    <property type="term" value="C:cytoplasm"/>
    <property type="evidence" value="ECO:0007669"/>
    <property type="project" value="TreeGrafter"/>
</dbReference>
<dbReference type="SUPFAM" id="SSF52058">
    <property type="entry name" value="L domain-like"/>
    <property type="match status" value="1"/>
</dbReference>
<feature type="region of interest" description="Disordered" evidence="3">
    <location>
        <begin position="653"/>
        <end position="694"/>
    </location>
</feature>
<dbReference type="RefSeq" id="XP_013263869.1">
    <property type="nucleotide sequence ID" value="XM_013408415.1"/>
</dbReference>
<evidence type="ECO:0000313" key="6">
    <source>
        <dbReference type="Proteomes" id="UP000027920"/>
    </source>
</evidence>
<dbReference type="HOGENOM" id="CLU_005610_1_0_1"/>
<dbReference type="Proteomes" id="UP000027920">
    <property type="component" value="Unassembled WGS sequence"/>
</dbReference>
<organism evidence="5 6">
    <name type="scientific">Exophiala aquamarina CBS 119918</name>
    <dbReference type="NCBI Taxonomy" id="1182545"/>
    <lineage>
        <taxon>Eukaryota</taxon>
        <taxon>Fungi</taxon>
        <taxon>Dikarya</taxon>
        <taxon>Ascomycota</taxon>
        <taxon>Pezizomycotina</taxon>
        <taxon>Eurotiomycetes</taxon>
        <taxon>Chaetothyriomycetidae</taxon>
        <taxon>Chaetothyriales</taxon>
        <taxon>Herpotrichiellaceae</taxon>
        <taxon>Exophiala</taxon>
    </lineage>
</organism>
<dbReference type="InterPro" id="IPR032675">
    <property type="entry name" value="LRR_dom_sf"/>
</dbReference>
<feature type="compositionally biased region" description="Low complexity" evidence="3">
    <location>
        <begin position="462"/>
        <end position="478"/>
    </location>
</feature>
<dbReference type="Gene3D" id="3.80.10.10">
    <property type="entry name" value="Ribonuclease Inhibitor"/>
    <property type="match status" value="1"/>
</dbReference>
<dbReference type="PANTHER" id="PTHR48051">
    <property type="match status" value="1"/>
</dbReference>
<dbReference type="EMBL" id="AMGV01000002">
    <property type="protein sequence ID" value="KEF61279.1"/>
    <property type="molecule type" value="Genomic_DNA"/>
</dbReference>
<dbReference type="STRING" id="1182545.A0A072PMK7"/>
<dbReference type="Pfam" id="PF23598">
    <property type="entry name" value="LRR_14"/>
    <property type="match status" value="1"/>
</dbReference>
<dbReference type="InterPro" id="IPR050216">
    <property type="entry name" value="LRR_domain-containing"/>
</dbReference>
<feature type="domain" description="Disease resistance R13L4/SHOC-2-like LRR" evidence="4">
    <location>
        <begin position="182"/>
        <end position="282"/>
    </location>
</feature>
<evidence type="ECO:0000256" key="3">
    <source>
        <dbReference type="SAM" id="MobiDB-lite"/>
    </source>
</evidence>
<evidence type="ECO:0000259" key="4">
    <source>
        <dbReference type="Pfam" id="PF23598"/>
    </source>
</evidence>
<proteinExistence type="predicted"/>
<dbReference type="OrthoDB" id="1394818at2759"/>
<feature type="compositionally biased region" description="Polar residues" evidence="3">
    <location>
        <begin position="90"/>
        <end position="99"/>
    </location>
</feature>
<feature type="region of interest" description="Disordered" evidence="3">
    <location>
        <begin position="733"/>
        <end position="771"/>
    </location>
</feature>
<dbReference type="VEuPathDB" id="FungiDB:A1O9_02844"/>
<gene>
    <name evidence="5" type="ORF">A1O9_02844</name>
</gene>
<keyword evidence="2" id="KW-0677">Repeat</keyword>
<name>A0A072PMK7_9EURO</name>
<sequence>MTSILAVDTIAAAGFRDTDLSRLMEPDLPALPHPRALLRPEDAGRTSRAGRLEDIETPRAVSENARVNGDQPDIIQALDESPPRVDERQNGQSTKNESALLSLEDTTELFRKKVADARQDTEHALAGNEAVSEAVKPKLTLDMGHSNIARLPESVVDLIKAEVERLSLSHNQIWHIPLRFSECTHLRYLNIRSNVFREIPRGVYKLHQLEILDISRNKVRKISGDIKNLKSLRVFSMVHNRVEDLPMELCEMTKLQILKIAENPLRFKLKKIVEAKESEVSFSEMTDHERETAITLEIKRYLRDSHPVIAPIDVETSLELDESPMETPKPLKRVLSSRFPVIPSTNNIDSGSEGNKSSPIQPNPPPIPSRSHYRVASGQSGQQILGLRRPGIAPLVNQNSNDRDRSNSESVLQATAAVRQKRMGMLRRERERPELDSIDELKVNRNSHLRGFSHGSVLKRNGALSSPGGASSSSPNSPRDARRHRLAFVKRLSSLPEHKVENEWNNPVIDGAKGILYALYQVHPQISGLIAAVRGKESQRRSTLEFTFFNASTHVDRLNEALERADLVDMEDEDAVEKIETTIRQDCATCIMAYTHVTAQLQDNVKKIVAGSDVRYVRTLMLLLYGSMVEVRNAIQSFGADIQVTQGLGQTKQISSGGNSNFQTIPEEYSTPQKPVRAVTPTRDKSRPVRQGPRLRSDTAIQHPILDINSTTQPPAVPPVVTKQLETPIHLSDTTFNGSLNTGTSSTFSSNGNTLTSTSSTGYRSRSSSRTAMINGSSYSSVASTPRSGEVFNLPPSSVYSTRVNPATGLTDAQEETVFEQIFLALTRAYDAALHTIPIAKAQFLRCLEAAEENRQPKAVHDLWSTLVYRSKQCIDVCEALQIRLVNMRLTDPNAHMMSGGRNDPSLWLLCKNFLMNFIDLLTEMREAKSLRLLSQELITMLRPVQKASREAGRLIESSPWRYLTDNATSAMPGPTAFVPNTNQSPSASANGNGYTNGVNGHHINGANSGYPSSVASGHSNTSPYPPPLLPVPPLPNSSLTPNTATKQMFNGYIVPFNHSSYGTSPVSVPLPATPLSAALGPAAQATVPITTPVPSTPASAYGDQFFKGDVFQRADSLLNMQQAGSMNFFARR</sequence>
<feature type="compositionally biased region" description="Polar residues" evidence="3">
    <location>
        <begin position="1006"/>
        <end position="1019"/>
    </location>
</feature>
<feature type="region of interest" description="Disordered" evidence="3">
    <location>
        <begin position="452"/>
        <end position="481"/>
    </location>
</feature>
<dbReference type="Pfam" id="PF10428">
    <property type="entry name" value="SOG2"/>
    <property type="match status" value="1"/>
</dbReference>
<dbReference type="InterPro" id="IPR019487">
    <property type="entry name" value="RAM_signalling_pathway_SOG2"/>
</dbReference>
<evidence type="ECO:0000313" key="5">
    <source>
        <dbReference type="EMBL" id="KEF61279.1"/>
    </source>
</evidence>
<feature type="compositionally biased region" description="Polar residues" evidence="3">
    <location>
        <begin position="979"/>
        <end position="999"/>
    </location>
</feature>
<evidence type="ECO:0000256" key="2">
    <source>
        <dbReference type="ARBA" id="ARBA00022737"/>
    </source>
</evidence>
<dbReference type="GeneID" id="25277785"/>
<accession>A0A072PMK7</accession>
<keyword evidence="6" id="KW-1185">Reference proteome</keyword>
<comment type="caution">
    <text evidence="5">The sequence shown here is derived from an EMBL/GenBank/DDBJ whole genome shotgun (WGS) entry which is preliminary data.</text>
</comment>
<feature type="region of interest" description="Disordered" evidence="3">
    <location>
        <begin position="972"/>
        <end position="1043"/>
    </location>
</feature>
<dbReference type="InterPro" id="IPR055414">
    <property type="entry name" value="LRR_R13L4/SHOC2-like"/>
</dbReference>
<keyword evidence="1" id="KW-0433">Leucine-rich repeat</keyword>
<protein>
    <recommendedName>
        <fullName evidence="4">Disease resistance R13L4/SHOC-2-like LRR domain-containing protein</fullName>
    </recommendedName>
</protein>
<reference evidence="5 6" key="1">
    <citation type="submission" date="2013-03" db="EMBL/GenBank/DDBJ databases">
        <title>The Genome Sequence of Exophiala aquamarina CBS 119918.</title>
        <authorList>
            <consortium name="The Broad Institute Genomics Platform"/>
            <person name="Cuomo C."/>
            <person name="de Hoog S."/>
            <person name="Gorbushina A."/>
            <person name="Walker B."/>
            <person name="Young S.K."/>
            <person name="Zeng Q."/>
            <person name="Gargeya S."/>
            <person name="Fitzgerald M."/>
            <person name="Haas B."/>
            <person name="Abouelleil A."/>
            <person name="Allen A.W."/>
            <person name="Alvarado L."/>
            <person name="Arachchi H.M."/>
            <person name="Berlin A.M."/>
            <person name="Chapman S.B."/>
            <person name="Gainer-Dewar J."/>
            <person name="Goldberg J."/>
            <person name="Griggs A."/>
            <person name="Gujja S."/>
            <person name="Hansen M."/>
            <person name="Howarth C."/>
            <person name="Imamovic A."/>
            <person name="Ireland A."/>
            <person name="Larimer J."/>
            <person name="McCowan C."/>
            <person name="Murphy C."/>
            <person name="Pearson M."/>
            <person name="Poon T.W."/>
            <person name="Priest M."/>
            <person name="Roberts A."/>
            <person name="Saif S."/>
            <person name="Shea T."/>
            <person name="Sisk P."/>
            <person name="Sykes S."/>
            <person name="Wortman J."/>
            <person name="Nusbaum C."/>
            <person name="Birren B."/>
        </authorList>
    </citation>
    <scope>NUCLEOTIDE SEQUENCE [LARGE SCALE GENOMIC DNA]</scope>
    <source>
        <strain evidence="5 6">CBS 119918</strain>
    </source>
</reference>
<feature type="compositionally biased region" description="Polar residues" evidence="3">
    <location>
        <begin position="653"/>
        <end position="664"/>
    </location>
</feature>
<feature type="compositionally biased region" description="Pro residues" evidence="3">
    <location>
        <begin position="1024"/>
        <end position="1036"/>
    </location>
</feature>
<feature type="region of interest" description="Disordered" evidence="3">
    <location>
        <begin position="40"/>
        <end position="99"/>
    </location>
</feature>
<dbReference type="AlphaFoldDB" id="A0A072PMK7"/>
<feature type="region of interest" description="Disordered" evidence="3">
    <location>
        <begin position="320"/>
        <end position="431"/>
    </location>
</feature>
<feature type="compositionally biased region" description="Basic and acidic residues" evidence="3">
    <location>
        <begin position="40"/>
        <end position="57"/>
    </location>
</feature>
<feature type="compositionally biased region" description="Low complexity" evidence="3">
    <location>
        <begin position="734"/>
        <end position="771"/>
    </location>
</feature>